<evidence type="ECO:0000313" key="4">
    <source>
        <dbReference type="Proteomes" id="UP000027222"/>
    </source>
</evidence>
<protein>
    <submittedName>
        <fullName evidence="3">Uncharacterized protein</fullName>
    </submittedName>
</protein>
<evidence type="ECO:0000256" key="1">
    <source>
        <dbReference type="SAM" id="MobiDB-lite"/>
    </source>
</evidence>
<evidence type="ECO:0000313" key="3">
    <source>
        <dbReference type="EMBL" id="KDR71807.1"/>
    </source>
</evidence>
<dbReference type="OrthoDB" id="3052647at2759"/>
<feature type="region of interest" description="Disordered" evidence="1">
    <location>
        <begin position="349"/>
        <end position="429"/>
    </location>
</feature>
<name>A0A067SP37_GALM3</name>
<keyword evidence="2" id="KW-0812">Transmembrane</keyword>
<proteinExistence type="predicted"/>
<evidence type="ECO:0000256" key="2">
    <source>
        <dbReference type="SAM" id="Phobius"/>
    </source>
</evidence>
<dbReference type="EMBL" id="KL142391">
    <property type="protein sequence ID" value="KDR71807.1"/>
    <property type="molecule type" value="Genomic_DNA"/>
</dbReference>
<reference evidence="4" key="1">
    <citation type="journal article" date="2014" name="Proc. Natl. Acad. Sci. U.S.A.">
        <title>Extensive sampling of basidiomycete genomes demonstrates inadequacy of the white-rot/brown-rot paradigm for wood decay fungi.</title>
        <authorList>
            <person name="Riley R."/>
            <person name="Salamov A.A."/>
            <person name="Brown D.W."/>
            <person name="Nagy L.G."/>
            <person name="Floudas D."/>
            <person name="Held B.W."/>
            <person name="Levasseur A."/>
            <person name="Lombard V."/>
            <person name="Morin E."/>
            <person name="Otillar R."/>
            <person name="Lindquist E.A."/>
            <person name="Sun H."/>
            <person name="LaButti K.M."/>
            <person name="Schmutz J."/>
            <person name="Jabbour D."/>
            <person name="Luo H."/>
            <person name="Baker S.E."/>
            <person name="Pisabarro A.G."/>
            <person name="Walton J.D."/>
            <person name="Blanchette R.A."/>
            <person name="Henrissat B."/>
            <person name="Martin F."/>
            <person name="Cullen D."/>
            <person name="Hibbett D.S."/>
            <person name="Grigoriev I.V."/>
        </authorList>
    </citation>
    <scope>NUCLEOTIDE SEQUENCE [LARGE SCALE GENOMIC DNA]</scope>
    <source>
        <strain evidence="4">CBS 339.88</strain>
    </source>
</reference>
<accession>A0A067SP37</accession>
<dbReference type="HOGENOM" id="CLU_036313_2_1_1"/>
<gene>
    <name evidence="3" type="ORF">GALMADRAFT_159207</name>
</gene>
<feature type="compositionally biased region" description="Basic residues" evidence="1">
    <location>
        <begin position="410"/>
        <end position="429"/>
    </location>
</feature>
<dbReference type="AlphaFoldDB" id="A0A067SP37"/>
<keyword evidence="4" id="KW-1185">Reference proteome</keyword>
<feature type="compositionally biased region" description="Polar residues" evidence="1">
    <location>
        <begin position="393"/>
        <end position="404"/>
    </location>
</feature>
<organism evidence="3 4">
    <name type="scientific">Galerina marginata (strain CBS 339.88)</name>
    <dbReference type="NCBI Taxonomy" id="685588"/>
    <lineage>
        <taxon>Eukaryota</taxon>
        <taxon>Fungi</taxon>
        <taxon>Dikarya</taxon>
        <taxon>Basidiomycota</taxon>
        <taxon>Agaricomycotina</taxon>
        <taxon>Agaricomycetes</taxon>
        <taxon>Agaricomycetidae</taxon>
        <taxon>Agaricales</taxon>
        <taxon>Agaricineae</taxon>
        <taxon>Strophariaceae</taxon>
        <taxon>Galerina</taxon>
    </lineage>
</organism>
<feature type="region of interest" description="Disordered" evidence="1">
    <location>
        <begin position="275"/>
        <end position="296"/>
    </location>
</feature>
<dbReference type="Proteomes" id="UP000027222">
    <property type="component" value="Unassembled WGS sequence"/>
</dbReference>
<feature type="transmembrane region" description="Helical" evidence="2">
    <location>
        <begin position="302"/>
        <end position="325"/>
    </location>
</feature>
<keyword evidence="2" id="KW-1133">Transmembrane helix</keyword>
<dbReference type="STRING" id="685588.A0A067SP37"/>
<keyword evidence="2" id="KW-0472">Membrane</keyword>
<sequence length="429" mass="46469">MVGGILIDDTNPAIQYSGSWAQETNTRQDSGNNGVPFQNSLHRVDEIASLTYTFRDSNFIIFGSIETAPLTPTWQCVLDGTPSPPSQALYTSAGNAAQLCDRDGLSDGLYSITVDVTVPSGGPSFLFDYLEYVPSDDVPLDDAMIELNFSVPDPQIQFVTTGEWFEIFPGHTTSQGGSTFTFNFTGISITWLGFCNNTFPIAPATGTYSIDGQNPVPFILNGSIGQNTDGQFRQAFFDSTQLAAGSHVLEVVYQGTSETTPLTISSLVIQNGTSPLTMTPTTTDQSSHPSSNPTTTHRFSRIGLIVGCSIGSLLALCLIVALLWFHRRRKLEAAKIRIPEAYIYPDPFVDEPTRKQPVGTSLTTARDPESGIPLSPISQRQDQVGGVPLPPAYTSSPLWSGKTSSDGKRTSKGRPTHISRNSIRVKRRT</sequence>
<dbReference type="Gene3D" id="2.60.120.260">
    <property type="entry name" value="Galactose-binding domain-like"/>
    <property type="match status" value="1"/>
</dbReference>